<comment type="caution">
    <text evidence="2">The sequence shown here is derived from an EMBL/GenBank/DDBJ whole genome shotgun (WGS) entry which is preliminary data.</text>
</comment>
<sequence length="84" mass="9291">MSIVWLTRGQKGLLKTRAPVCRVVKARFPRSSQREREREREREQIRLSSGSSSSASGGSSSVNASARLRTALSRANQFLSPVTD</sequence>
<evidence type="ECO:0000256" key="1">
    <source>
        <dbReference type="SAM" id="MobiDB-lite"/>
    </source>
</evidence>
<accession>A0ABR3N5Y3</accession>
<organism evidence="2 3">
    <name type="scientific">Cirrhinus molitorella</name>
    <name type="common">mud carp</name>
    <dbReference type="NCBI Taxonomy" id="172907"/>
    <lineage>
        <taxon>Eukaryota</taxon>
        <taxon>Metazoa</taxon>
        <taxon>Chordata</taxon>
        <taxon>Craniata</taxon>
        <taxon>Vertebrata</taxon>
        <taxon>Euteleostomi</taxon>
        <taxon>Actinopterygii</taxon>
        <taxon>Neopterygii</taxon>
        <taxon>Teleostei</taxon>
        <taxon>Ostariophysi</taxon>
        <taxon>Cypriniformes</taxon>
        <taxon>Cyprinidae</taxon>
        <taxon>Labeoninae</taxon>
        <taxon>Labeonini</taxon>
        <taxon>Cirrhinus</taxon>
    </lineage>
</organism>
<dbReference type="EMBL" id="JAYMGO010000006">
    <property type="protein sequence ID" value="KAL1272339.1"/>
    <property type="molecule type" value="Genomic_DNA"/>
</dbReference>
<dbReference type="Proteomes" id="UP001558613">
    <property type="component" value="Unassembled WGS sequence"/>
</dbReference>
<name>A0ABR3N5Y3_9TELE</name>
<evidence type="ECO:0000313" key="3">
    <source>
        <dbReference type="Proteomes" id="UP001558613"/>
    </source>
</evidence>
<reference evidence="2 3" key="1">
    <citation type="submission" date="2023-09" db="EMBL/GenBank/DDBJ databases">
        <authorList>
            <person name="Wang M."/>
        </authorList>
    </citation>
    <scope>NUCLEOTIDE SEQUENCE [LARGE SCALE GENOMIC DNA]</scope>
    <source>
        <strain evidence="2">GT-2023</strain>
        <tissue evidence="2">Liver</tissue>
    </source>
</reference>
<proteinExistence type="predicted"/>
<protein>
    <submittedName>
        <fullName evidence="2">Uncharacterized protein</fullName>
    </submittedName>
</protein>
<gene>
    <name evidence="2" type="ORF">QQF64_028201</name>
</gene>
<feature type="compositionally biased region" description="Low complexity" evidence="1">
    <location>
        <begin position="48"/>
        <end position="63"/>
    </location>
</feature>
<feature type="compositionally biased region" description="Basic and acidic residues" evidence="1">
    <location>
        <begin position="32"/>
        <end position="45"/>
    </location>
</feature>
<feature type="region of interest" description="Disordered" evidence="1">
    <location>
        <begin position="28"/>
        <end position="63"/>
    </location>
</feature>
<keyword evidence="3" id="KW-1185">Reference proteome</keyword>
<evidence type="ECO:0000313" key="2">
    <source>
        <dbReference type="EMBL" id="KAL1272339.1"/>
    </source>
</evidence>